<organism evidence="3 4">
    <name type="scientific">Botrytis porri</name>
    <dbReference type="NCBI Taxonomy" id="87229"/>
    <lineage>
        <taxon>Eukaryota</taxon>
        <taxon>Fungi</taxon>
        <taxon>Dikarya</taxon>
        <taxon>Ascomycota</taxon>
        <taxon>Pezizomycotina</taxon>
        <taxon>Leotiomycetes</taxon>
        <taxon>Helotiales</taxon>
        <taxon>Sclerotiniaceae</taxon>
        <taxon>Botrytis</taxon>
    </lineage>
</organism>
<feature type="compositionally biased region" description="Low complexity" evidence="1">
    <location>
        <begin position="52"/>
        <end position="72"/>
    </location>
</feature>
<dbReference type="Pfam" id="PF20150">
    <property type="entry name" value="2EXR"/>
    <property type="match status" value="1"/>
</dbReference>
<dbReference type="Proteomes" id="UP000297280">
    <property type="component" value="Unassembled WGS sequence"/>
</dbReference>
<keyword evidence="4" id="KW-1185">Reference proteome</keyword>
<evidence type="ECO:0000313" key="4">
    <source>
        <dbReference type="Proteomes" id="UP000297280"/>
    </source>
</evidence>
<feature type="compositionally biased region" description="Acidic residues" evidence="1">
    <location>
        <begin position="24"/>
        <end position="49"/>
    </location>
</feature>
<dbReference type="AlphaFoldDB" id="A0A4Z1KXF0"/>
<evidence type="ECO:0000259" key="2">
    <source>
        <dbReference type="Pfam" id="PF20150"/>
    </source>
</evidence>
<sequence>MTEISDTERVGSNDSQMGGTSDHEDFDDSNTFDSDQGEGEEEEEEEDDYGAFQDFDGSSDNQDNQDNDQNFSPSPSREENVAGLTMNTSDFELAEDGTPLVFFDKFQTFPEEIQMSIWHFSALQARRTIVMYLQQNIFKFENCPSTPAFMHACHQARKYGQEYFCAVDDKGVLHDFTDPKQVNTPYFYVNPISDDFILKFGQYMQQELAAEEKKLHKIEEDEEWIRSRRLGRVRRRLHAPAHVANAHTATWNMITQNMHHIPASNTGILAATVATNAATAAASAPPSPPRPGEPVFPPASVLPHFFDNIRSVGINLSLNYSGYTPFEELNAMELQKWAEENVQHKFDKVFKKILDRFPHLEYIFAVVRAYGRSNRCMSDRGSPRELEKKDWKSVGMAKGSKQCMGYQEFKQFENQAKVWLMHERIERGLQLNSLDFGLYVQTNILWEI</sequence>
<evidence type="ECO:0000256" key="1">
    <source>
        <dbReference type="SAM" id="MobiDB-lite"/>
    </source>
</evidence>
<evidence type="ECO:0000313" key="3">
    <source>
        <dbReference type="EMBL" id="TGO89171.1"/>
    </source>
</evidence>
<feature type="domain" description="2EXR" evidence="2">
    <location>
        <begin position="103"/>
        <end position="194"/>
    </location>
</feature>
<dbReference type="InterPro" id="IPR045518">
    <property type="entry name" value="2EXR"/>
</dbReference>
<feature type="compositionally biased region" description="Basic and acidic residues" evidence="1">
    <location>
        <begin position="1"/>
        <end position="11"/>
    </location>
</feature>
<comment type="caution">
    <text evidence="3">The sequence shown here is derived from an EMBL/GenBank/DDBJ whole genome shotgun (WGS) entry which is preliminary data.</text>
</comment>
<proteinExistence type="predicted"/>
<reference evidence="3 4" key="1">
    <citation type="submission" date="2017-12" db="EMBL/GenBank/DDBJ databases">
        <title>Comparative genomics of Botrytis spp.</title>
        <authorList>
            <person name="Valero-Jimenez C.A."/>
            <person name="Tapia P."/>
            <person name="Veloso J."/>
            <person name="Silva-Moreno E."/>
            <person name="Staats M."/>
            <person name="Valdes J.H."/>
            <person name="Van Kan J.A.L."/>
        </authorList>
    </citation>
    <scope>NUCLEOTIDE SEQUENCE [LARGE SCALE GENOMIC DNA]</scope>
    <source>
        <strain evidence="3 4">MUCL3349</strain>
    </source>
</reference>
<name>A0A4Z1KXF0_9HELO</name>
<accession>A0A4Z1KXF0</accession>
<dbReference type="EMBL" id="PQXO01000122">
    <property type="protein sequence ID" value="TGO89171.1"/>
    <property type="molecule type" value="Genomic_DNA"/>
</dbReference>
<feature type="region of interest" description="Disordered" evidence="1">
    <location>
        <begin position="1"/>
        <end position="81"/>
    </location>
</feature>
<protein>
    <recommendedName>
        <fullName evidence="2">2EXR domain-containing protein</fullName>
    </recommendedName>
</protein>
<gene>
    <name evidence="3" type="ORF">BPOR_0122g00190</name>
</gene>